<comment type="caution">
    <text evidence="2">The sequence shown here is derived from an EMBL/GenBank/DDBJ whole genome shotgun (WGS) entry which is preliminary data.</text>
</comment>
<gene>
    <name evidence="2" type="ORF">OEZ60_11415</name>
</gene>
<dbReference type="SUPFAM" id="SSF53697">
    <property type="entry name" value="SIS domain"/>
    <property type="match status" value="1"/>
</dbReference>
<name>A0ABT2X5H4_9RHOB</name>
<proteinExistence type="predicted"/>
<dbReference type="Proteomes" id="UP001209535">
    <property type="component" value="Unassembled WGS sequence"/>
</dbReference>
<evidence type="ECO:0000259" key="1">
    <source>
        <dbReference type="PROSITE" id="PS51071"/>
    </source>
</evidence>
<dbReference type="InterPro" id="IPR000281">
    <property type="entry name" value="HTH_RpiR"/>
</dbReference>
<dbReference type="EMBL" id="JAOVQO010000009">
    <property type="protein sequence ID" value="MCU9848619.1"/>
    <property type="molecule type" value="Genomic_DNA"/>
</dbReference>
<dbReference type="InterPro" id="IPR036388">
    <property type="entry name" value="WH-like_DNA-bd_sf"/>
</dbReference>
<dbReference type="PANTHER" id="PTHR30514">
    <property type="entry name" value="GLUCOKINASE"/>
    <property type="match status" value="1"/>
</dbReference>
<keyword evidence="3" id="KW-1185">Reference proteome</keyword>
<dbReference type="InterPro" id="IPR046348">
    <property type="entry name" value="SIS_dom_sf"/>
</dbReference>
<evidence type="ECO:0000313" key="3">
    <source>
        <dbReference type="Proteomes" id="UP001209535"/>
    </source>
</evidence>
<sequence length="292" mass="32082">MSVPLKTRLANAMSEGSKADKAIANYMSGALEDLPFETAASIAAKVEVSEATVGRFCRSIGYASFKDLKDHLKDDIGDHPWLMSDRLNELRRNAEHDASHLARGMELEIAALVKVYEMTTTAEWRRVVRRLAKTDRVHVAGFQTERGIAQYFANQLQYLRDGVTLMDLAGGNFSELLVSDTPACLVIFEARRYSRLAKVLAAEARGAGIPVTLVTDVFCDWGHAVADEVFAVTTQVNQFWDSTAVMASLGNLLINGVFMELGPAVEARLRRTAELYGRFTGHVGDPVAQVAK</sequence>
<dbReference type="RefSeq" id="WP_263336136.1">
    <property type="nucleotide sequence ID" value="NZ_JAOVQO010000009.1"/>
</dbReference>
<protein>
    <submittedName>
        <fullName evidence="2">MurR/RpiR family transcriptional regulator</fullName>
    </submittedName>
</protein>
<dbReference type="InterPro" id="IPR009057">
    <property type="entry name" value="Homeodomain-like_sf"/>
</dbReference>
<dbReference type="PROSITE" id="PS51071">
    <property type="entry name" value="HTH_RPIR"/>
    <property type="match status" value="1"/>
</dbReference>
<dbReference type="Gene3D" id="3.40.50.10490">
    <property type="entry name" value="Glucose-6-phosphate isomerase like protein, domain 1"/>
    <property type="match status" value="1"/>
</dbReference>
<dbReference type="InterPro" id="IPR047640">
    <property type="entry name" value="RpiR-like"/>
</dbReference>
<dbReference type="PANTHER" id="PTHR30514:SF18">
    <property type="entry name" value="RPIR-FAMILY TRANSCRIPTIONAL REGULATOR"/>
    <property type="match status" value="1"/>
</dbReference>
<accession>A0ABT2X5H4</accession>
<evidence type="ECO:0000313" key="2">
    <source>
        <dbReference type="EMBL" id="MCU9848619.1"/>
    </source>
</evidence>
<dbReference type="Pfam" id="PF01418">
    <property type="entry name" value="HTH_6"/>
    <property type="match status" value="1"/>
</dbReference>
<dbReference type="Gene3D" id="1.10.10.10">
    <property type="entry name" value="Winged helix-like DNA-binding domain superfamily/Winged helix DNA-binding domain"/>
    <property type="match status" value="1"/>
</dbReference>
<dbReference type="SUPFAM" id="SSF46689">
    <property type="entry name" value="Homeodomain-like"/>
    <property type="match status" value="1"/>
</dbReference>
<organism evidence="2 3">
    <name type="scientific">Albidovulum salinarum</name>
    <dbReference type="NCBI Taxonomy" id="2984153"/>
    <lineage>
        <taxon>Bacteria</taxon>
        <taxon>Pseudomonadati</taxon>
        <taxon>Pseudomonadota</taxon>
        <taxon>Alphaproteobacteria</taxon>
        <taxon>Rhodobacterales</taxon>
        <taxon>Paracoccaceae</taxon>
        <taxon>Albidovulum</taxon>
    </lineage>
</organism>
<reference evidence="2 3" key="1">
    <citation type="submission" date="2022-10" db="EMBL/GenBank/DDBJ databases">
        <title>Defluviimonas sp. nov., isolated from ocean surface sediments.</title>
        <authorList>
            <person name="He W."/>
            <person name="Wang L."/>
            <person name="Zhang D.-F."/>
        </authorList>
    </citation>
    <scope>NUCLEOTIDE SEQUENCE [LARGE SCALE GENOMIC DNA]</scope>
    <source>
        <strain evidence="2 3">WL0024</strain>
    </source>
</reference>
<feature type="domain" description="HTH rpiR-type" evidence="1">
    <location>
        <begin position="3"/>
        <end position="79"/>
    </location>
</feature>